<feature type="region of interest" description="Disordered" evidence="1">
    <location>
        <begin position="1"/>
        <end position="35"/>
    </location>
</feature>
<gene>
    <name evidence="2" type="ORF">TanjilG_11286</name>
</gene>
<organism evidence="2 3">
    <name type="scientific">Lupinus angustifolius</name>
    <name type="common">Narrow-leaved blue lupine</name>
    <dbReference type="NCBI Taxonomy" id="3871"/>
    <lineage>
        <taxon>Eukaryota</taxon>
        <taxon>Viridiplantae</taxon>
        <taxon>Streptophyta</taxon>
        <taxon>Embryophyta</taxon>
        <taxon>Tracheophyta</taxon>
        <taxon>Spermatophyta</taxon>
        <taxon>Magnoliopsida</taxon>
        <taxon>eudicotyledons</taxon>
        <taxon>Gunneridae</taxon>
        <taxon>Pentapetalae</taxon>
        <taxon>rosids</taxon>
        <taxon>fabids</taxon>
        <taxon>Fabales</taxon>
        <taxon>Fabaceae</taxon>
        <taxon>Papilionoideae</taxon>
        <taxon>50 kb inversion clade</taxon>
        <taxon>genistoids sensu lato</taxon>
        <taxon>core genistoids</taxon>
        <taxon>Genisteae</taxon>
        <taxon>Lupinus</taxon>
    </lineage>
</organism>
<dbReference type="EMBL" id="CM007366">
    <property type="protein sequence ID" value="OIW09148.1"/>
    <property type="molecule type" value="Genomic_DNA"/>
</dbReference>
<dbReference type="InterPro" id="IPR016024">
    <property type="entry name" value="ARM-type_fold"/>
</dbReference>
<dbReference type="STRING" id="3871.A0A1J7H970"/>
<sequence length="1949" mass="217620">MYTSIDSSHYPDLNENDDVSFSDPPQPPCSQGHRSSFNLETHHGGSICLHCFSNLISNPLSPTLHVSYALSQLSRSLSHSSFLQSLFTFHPHFLVSPLVSALSCFDDEPIAVQVVDLVRVLSDSALNDSVCHEFVDRVSALISSADLAWSSRQLHMIHCLGVLLNCDKGDLYAHIKDMYSLISILVTGLQLPSEEIRGEILFVLYKVSILQSISAEGDGSDILIPFCPKLLYLLGDVLMKTQNDDVRSNCIALLTMLARRHLLREACEYDAYMLSSGGVHSQEFEDGTKGLLVNLLAEAIKGPLLSSESEVQIGALDFLFHYLSSEGTSDSHIRVMVEENIADYVFEIVRLSGYKDPAVKMCLQVLDLLSIAEEAFRLRLVVGFSTLISVLRYVAEVPFHPVQCETLKLIYECVSKCPGTVSTSQLEELVLVLTRMLRKYSDGEMGMLPETFIIACSIIAALIRSPSCNGALDLSKSIEEVMKHATSACLYASERNINQVLQCLYLLKEAYVYSHDGNSTDSSKLELRSCILDICRTHLLPWLVTGINEMEEEIVLGLLETFHSILLLQSSTNFAETLISSHWFSFSYGCLGLFTGDRMKYRIYLLLSSLMDSLLGKDSGKSIRDAALHLPTDPGDLLFVLGQRSPNSLDLLPCQSSVLLIMYTSSLYDERLADEKLVLASRDFIGLISTKTTTFPSRIHHNHRVLKATVLLSTSKHITVVQSASTVSPTSSQTLSLQLFTFLTLFLNSLDLSHTLHSFNLSLHFILIFSFLLSSQRSRASMMNLLRCRVSALISSADLAWSSRQLHMIHCLGVLLNCDKGDLYAHIKDMYSLISILVTGLQLPSEEIRGEILFVLYKVSILQSISAEGDGSDILIPFCPKLLYLLGDVLMKTQNDDVRSNCIALLTMLARRHLLREACEYDAYMLSSGGVHSQEFEDGTKGLLVNLLAEAIKGPLLSSESEVQIGALDFLFHYLSSEGTSDSHIRVMVEENIADYVFEIVRLSGYKDPAVKMCLQVLDLLSIAEEAFRLRLVVGFSTLISVLRYVAEVPFHPVQCETLKLIYECVSKCPGTVSTSQLEELVLVLTRMLRKYSDGEMGMLPETFIIACSIIAALIRSPSCNGALDLSKSIEEVMKHATSACLYASERNINQVLQCLYLLKEAYVYSHDGNSTDSSKLELRSCILDICRTHLLPWLVTGINEMEEEIVLGLLETFHSILLLQSSTNFAETLISSHWFSFSYGCLGLFTGDRMKYRIYLLLSSLMDSLLGKDSGKSIRDAALHLPTDPGDLLFVLGQRSPNSLDLLPCQSSVLLIMYTSSLYDERLADEKLVLASLEQYILLNSSDFQYQTTDTLKVTQLVNLYSLLRGLGQMDYQFHYSREAEEIIFHLINNDEWDLLSARIHTVSLKWLFQQETITNSLCHQMLKFCRSSNLEGTDITLGNNFQTVNDRTLAELVSSEDNYGARIFVCLLEQLFKNEDQEHDTISVLNHMAMMVSICPAASEQLCLHGIATAIRTWCYSSNPFSKMNFMSILVLVFNILSSVHPETLSADQSWVTVTMKMMDYSISHKNMDNSSHEFLFVIGILSLILHLSISTALEEASKQILFNASLVSVVNTTVCAVTSAGPVLVDHDEGTNTAKPLIFVLLLDYFAIKSLHAILPGFVDWQNFLVSKNPAEPLAFISISCDDLCRLLHFGSPVIKLIASYSLLELFNRISYQINSKHEELKCTVRYLRSIMSVLEGLVFYSDLRVATNCALCLSILIGWEKVAKETNLIGRSSWCRLIMEEMTVSLATPTLASQSFINSQRPAIHVAIALLKLHKIPQWMRSVFTHSCISGILHNVAATDLSSEILVLFRELLKSDFLSSEQIATINVMLQECRKCIYTNNAQEGLRNDPIKKVHTTPYDLGEICSYLIDLISSETNLDKDTATKKRLLEEIEAFFSTLTVEDGS</sequence>
<dbReference type="InterPro" id="IPR044968">
    <property type="entry name" value="PRD1"/>
</dbReference>
<name>A0A1J7H970_LUPAN</name>
<reference evidence="2 3" key="1">
    <citation type="journal article" date="2017" name="Plant Biotechnol. J.">
        <title>A comprehensive draft genome sequence for lupin (Lupinus angustifolius), an emerging health food: insights into plant-microbe interactions and legume evolution.</title>
        <authorList>
            <person name="Hane J.K."/>
            <person name="Ming Y."/>
            <person name="Kamphuis L.G."/>
            <person name="Nelson M.N."/>
            <person name="Garg G."/>
            <person name="Atkins C.A."/>
            <person name="Bayer P.E."/>
            <person name="Bravo A."/>
            <person name="Bringans S."/>
            <person name="Cannon S."/>
            <person name="Edwards D."/>
            <person name="Foley R."/>
            <person name="Gao L.L."/>
            <person name="Harrison M.J."/>
            <person name="Huang W."/>
            <person name="Hurgobin B."/>
            <person name="Li S."/>
            <person name="Liu C.W."/>
            <person name="McGrath A."/>
            <person name="Morahan G."/>
            <person name="Murray J."/>
            <person name="Weller J."/>
            <person name="Jian J."/>
            <person name="Singh K.B."/>
        </authorList>
    </citation>
    <scope>NUCLEOTIDE SEQUENCE [LARGE SCALE GENOMIC DNA]</scope>
    <source>
        <strain evidence="3">cv. Tanjil</strain>
        <tissue evidence="2">Whole plant</tissue>
    </source>
</reference>
<protein>
    <recommendedName>
        <fullName evidence="4">Protein PRD1</fullName>
    </recommendedName>
</protein>
<dbReference type="Gramene" id="OIW09148">
    <property type="protein sequence ID" value="OIW09148"/>
    <property type="gene ID" value="TanjilG_11286"/>
</dbReference>
<dbReference type="PANTHER" id="PTHR36379">
    <property type="entry name" value="PROTEIN PRD1"/>
    <property type="match status" value="1"/>
</dbReference>
<evidence type="ECO:0000313" key="2">
    <source>
        <dbReference type="EMBL" id="OIW09148.1"/>
    </source>
</evidence>
<evidence type="ECO:0000256" key="1">
    <source>
        <dbReference type="SAM" id="MobiDB-lite"/>
    </source>
</evidence>
<dbReference type="SUPFAM" id="SSF48371">
    <property type="entry name" value="ARM repeat"/>
    <property type="match status" value="2"/>
</dbReference>
<dbReference type="Proteomes" id="UP000188354">
    <property type="component" value="Chromosome LG06"/>
</dbReference>
<keyword evidence="3" id="KW-1185">Reference proteome</keyword>
<evidence type="ECO:0008006" key="4">
    <source>
        <dbReference type="Google" id="ProtNLM"/>
    </source>
</evidence>
<dbReference type="GO" id="GO:0042138">
    <property type="term" value="P:meiotic DNA double-strand break formation"/>
    <property type="evidence" value="ECO:0007669"/>
    <property type="project" value="InterPro"/>
</dbReference>
<proteinExistence type="predicted"/>
<accession>A0A1J7H970</accession>
<dbReference type="PANTHER" id="PTHR36379:SF1">
    <property type="entry name" value="PUTATIVE RECOMBINATION INITIATION DEFECT 1-RELATED"/>
    <property type="match status" value="1"/>
</dbReference>
<evidence type="ECO:0000313" key="3">
    <source>
        <dbReference type="Proteomes" id="UP000188354"/>
    </source>
</evidence>